<evidence type="ECO:0000256" key="1">
    <source>
        <dbReference type="ARBA" id="ARBA00007378"/>
    </source>
</evidence>
<dbReference type="Gene3D" id="2.20.25.10">
    <property type="match status" value="1"/>
</dbReference>
<dbReference type="PANTHER" id="PTHR33797:SF2">
    <property type="entry name" value="ORGANIC HYDROPEROXIDE RESISTANCE PROTEIN-LIKE"/>
    <property type="match status" value="1"/>
</dbReference>
<dbReference type="Gene3D" id="3.30.300.20">
    <property type="match status" value="1"/>
</dbReference>
<dbReference type="PANTHER" id="PTHR33797">
    <property type="entry name" value="ORGANIC HYDROPEROXIDE RESISTANCE PROTEIN-LIKE"/>
    <property type="match status" value="1"/>
</dbReference>
<protein>
    <submittedName>
        <fullName evidence="2">Ohr family peroxiredoxin</fullName>
    </submittedName>
</protein>
<dbReference type="EMBL" id="SZQA01000003">
    <property type="protein sequence ID" value="TKK90473.1"/>
    <property type="molecule type" value="Genomic_DNA"/>
</dbReference>
<dbReference type="NCBIfam" id="TIGR03561">
    <property type="entry name" value="organ_hyd_perox"/>
    <property type="match status" value="1"/>
</dbReference>
<name>A0A4V5V003_9ACTN</name>
<accession>A0A4V5V003</accession>
<comment type="similarity">
    <text evidence="1">Belongs to the OsmC/Ohr family.</text>
</comment>
<reference evidence="2 3" key="1">
    <citation type="submission" date="2019-04" db="EMBL/GenBank/DDBJ databases">
        <title>Herbidospora sp. NEAU-GS14.nov., a novel actinomycete isolated from soil.</title>
        <authorList>
            <person name="Han L."/>
        </authorList>
    </citation>
    <scope>NUCLEOTIDE SEQUENCE [LARGE SCALE GENOMIC DNA]</scope>
    <source>
        <strain evidence="2 3">NEAU-GS14</strain>
    </source>
</reference>
<evidence type="ECO:0000313" key="2">
    <source>
        <dbReference type="EMBL" id="TKK90473.1"/>
    </source>
</evidence>
<gene>
    <name evidence="2" type="ORF">FDA94_05610</name>
</gene>
<keyword evidence="3" id="KW-1185">Reference proteome</keyword>
<dbReference type="GO" id="GO:0006979">
    <property type="term" value="P:response to oxidative stress"/>
    <property type="evidence" value="ECO:0007669"/>
    <property type="project" value="InterPro"/>
</dbReference>
<comment type="caution">
    <text evidence="2">The sequence shown here is derived from an EMBL/GenBank/DDBJ whole genome shotgun (WGS) entry which is preliminary data.</text>
</comment>
<dbReference type="Pfam" id="PF02566">
    <property type="entry name" value="OsmC"/>
    <property type="match status" value="1"/>
</dbReference>
<dbReference type="AlphaFoldDB" id="A0A4V5V003"/>
<dbReference type="InterPro" id="IPR015946">
    <property type="entry name" value="KH_dom-like_a/b"/>
</dbReference>
<dbReference type="Proteomes" id="UP000308705">
    <property type="component" value="Unassembled WGS sequence"/>
</dbReference>
<evidence type="ECO:0000313" key="3">
    <source>
        <dbReference type="Proteomes" id="UP000308705"/>
    </source>
</evidence>
<dbReference type="OrthoDB" id="9797508at2"/>
<dbReference type="InterPro" id="IPR019953">
    <property type="entry name" value="OHR"/>
</dbReference>
<sequence>MTLYVTSVTVTGGSSAHGRVTGRAVSSDGALDLELRLPGELGGDSGGPNPEQLFAAAYAACFQAALSLAARRHHLDPSPISVAVTVTFGRDPADDGYQVDVDLVVTWPDADPEMAATLVARAERLCPYTKMTRRGTPATVRLSVDGPG</sequence>
<dbReference type="InterPro" id="IPR036102">
    <property type="entry name" value="OsmC/Ohrsf"/>
</dbReference>
<dbReference type="InterPro" id="IPR003718">
    <property type="entry name" value="OsmC/Ohr_fam"/>
</dbReference>
<proteinExistence type="inferred from homology"/>
<dbReference type="RefSeq" id="WP_137245943.1">
    <property type="nucleotide sequence ID" value="NZ_SZQA01000003.1"/>
</dbReference>
<organism evidence="2 3">
    <name type="scientific">Herbidospora galbida</name>
    <dbReference type="NCBI Taxonomy" id="2575442"/>
    <lineage>
        <taxon>Bacteria</taxon>
        <taxon>Bacillati</taxon>
        <taxon>Actinomycetota</taxon>
        <taxon>Actinomycetes</taxon>
        <taxon>Streptosporangiales</taxon>
        <taxon>Streptosporangiaceae</taxon>
        <taxon>Herbidospora</taxon>
    </lineage>
</organism>
<dbReference type="SUPFAM" id="SSF82784">
    <property type="entry name" value="OsmC-like"/>
    <property type="match status" value="1"/>
</dbReference>